<dbReference type="Proteomes" id="UP000245802">
    <property type="component" value="Chromosome"/>
</dbReference>
<dbReference type="EMBL" id="CP025958">
    <property type="protein sequence ID" value="AWM37004.1"/>
    <property type="molecule type" value="Genomic_DNA"/>
</dbReference>
<dbReference type="AlphaFoldDB" id="A0A2Z3H5T8"/>
<dbReference type="KEGG" id="gog:C1280_08210"/>
<dbReference type="RefSeq" id="WP_010033270.1">
    <property type="nucleotide sequence ID" value="NZ_CP025958.1"/>
</dbReference>
<accession>A0A2Z3H5T8</accession>
<proteinExistence type="predicted"/>
<sequence>MTPITSTTEVTPVAAAMEVAAAEKMLCDMAYVLKLTRRVKAEMSAEKAPEKAIIARTWERVLEA</sequence>
<evidence type="ECO:0000313" key="2">
    <source>
        <dbReference type="Proteomes" id="UP000245802"/>
    </source>
</evidence>
<protein>
    <submittedName>
        <fullName evidence="1">Uncharacterized protein</fullName>
    </submittedName>
</protein>
<reference evidence="1 2" key="1">
    <citation type="submission" date="2018-01" db="EMBL/GenBank/DDBJ databases">
        <title>G. obscuriglobus.</title>
        <authorList>
            <person name="Franke J."/>
            <person name="Blomberg W."/>
            <person name="Selmecki A."/>
        </authorList>
    </citation>
    <scope>NUCLEOTIDE SEQUENCE [LARGE SCALE GENOMIC DNA]</scope>
    <source>
        <strain evidence="1 2">DSM 5831</strain>
    </source>
</reference>
<organism evidence="1 2">
    <name type="scientific">Gemmata obscuriglobus</name>
    <dbReference type="NCBI Taxonomy" id="114"/>
    <lineage>
        <taxon>Bacteria</taxon>
        <taxon>Pseudomonadati</taxon>
        <taxon>Planctomycetota</taxon>
        <taxon>Planctomycetia</taxon>
        <taxon>Gemmatales</taxon>
        <taxon>Gemmataceae</taxon>
        <taxon>Gemmata</taxon>
    </lineage>
</organism>
<keyword evidence="2" id="KW-1185">Reference proteome</keyword>
<gene>
    <name evidence="1" type="ORF">C1280_08210</name>
</gene>
<name>A0A2Z3H5T8_9BACT</name>
<evidence type="ECO:0000313" key="1">
    <source>
        <dbReference type="EMBL" id="AWM37004.1"/>
    </source>
</evidence>